<reference evidence="1" key="1">
    <citation type="submission" date="2019-01" db="EMBL/GenBank/DDBJ databases">
        <title>Draft genome sequences of three monokaryotic isolates of the white-rot basidiomycete fungus Dichomitus squalens.</title>
        <authorList>
            <consortium name="DOE Joint Genome Institute"/>
            <person name="Lopez S.C."/>
            <person name="Andreopoulos B."/>
            <person name="Pangilinan J."/>
            <person name="Lipzen A."/>
            <person name="Riley R."/>
            <person name="Ahrendt S."/>
            <person name="Ng V."/>
            <person name="Barry K."/>
            <person name="Daum C."/>
            <person name="Grigoriev I.V."/>
            <person name="Hilden K.S."/>
            <person name="Makela M.R."/>
            <person name="de Vries R.P."/>
        </authorList>
    </citation>
    <scope>NUCLEOTIDE SEQUENCE [LARGE SCALE GENOMIC DNA]</scope>
    <source>
        <strain evidence="1">OM18370.1</strain>
    </source>
</reference>
<sequence length="195" mass="21870">MRHFGPRILCGAAKGGRDGSGLGSLMAIETGQRSLHQRMRGFPLENFIQQGRRLPLWGIREDQMNPSIVGCRLRALRDIPVRVHPRTSLLCGRCRQNDFRTRPAANKSQDRSCIRQRSWLARRNTDCHVSCQMRAQTAPVGCPTASTRVGVVAVTSQRPTRLVTPCPSHVDAETALAPFWRSMVRRHPASAQQLR</sequence>
<proteinExistence type="predicted"/>
<evidence type="ECO:0000313" key="1">
    <source>
        <dbReference type="EMBL" id="TBU26857.1"/>
    </source>
</evidence>
<organism evidence="1">
    <name type="scientific">Dichomitus squalens</name>
    <dbReference type="NCBI Taxonomy" id="114155"/>
    <lineage>
        <taxon>Eukaryota</taxon>
        <taxon>Fungi</taxon>
        <taxon>Dikarya</taxon>
        <taxon>Basidiomycota</taxon>
        <taxon>Agaricomycotina</taxon>
        <taxon>Agaricomycetes</taxon>
        <taxon>Polyporales</taxon>
        <taxon>Polyporaceae</taxon>
        <taxon>Dichomitus</taxon>
    </lineage>
</organism>
<dbReference type="EMBL" id="ML143440">
    <property type="protein sequence ID" value="TBU26857.1"/>
    <property type="molecule type" value="Genomic_DNA"/>
</dbReference>
<gene>
    <name evidence="1" type="ORF">BD311DRAFT_417297</name>
</gene>
<name>A0A4Q9MIX2_9APHY</name>
<protein>
    <submittedName>
        <fullName evidence="1">Uncharacterized protein</fullName>
    </submittedName>
</protein>
<dbReference type="AlphaFoldDB" id="A0A4Q9MIX2"/>
<dbReference type="Proteomes" id="UP000292957">
    <property type="component" value="Unassembled WGS sequence"/>
</dbReference>
<accession>A0A4Q9MIX2</accession>